<accession>A0ACB6R8N6</accession>
<reference evidence="1" key="1">
    <citation type="journal article" date="2020" name="Stud. Mycol.">
        <title>101 Dothideomycetes genomes: a test case for predicting lifestyles and emergence of pathogens.</title>
        <authorList>
            <person name="Haridas S."/>
            <person name="Albert R."/>
            <person name="Binder M."/>
            <person name="Bloem J."/>
            <person name="Labutti K."/>
            <person name="Salamov A."/>
            <person name="Andreopoulos B."/>
            <person name="Baker S."/>
            <person name="Barry K."/>
            <person name="Bills G."/>
            <person name="Bluhm B."/>
            <person name="Cannon C."/>
            <person name="Castanera R."/>
            <person name="Culley D."/>
            <person name="Daum C."/>
            <person name="Ezra D."/>
            <person name="Gonzalez J."/>
            <person name="Henrissat B."/>
            <person name="Kuo A."/>
            <person name="Liang C."/>
            <person name="Lipzen A."/>
            <person name="Lutzoni F."/>
            <person name="Magnuson J."/>
            <person name="Mondo S."/>
            <person name="Nolan M."/>
            <person name="Ohm R."/>
            <person name="Pangilinan J."/>
            <person name="Park H.-J."/>
            <person name="Ramirez L."/>
            <person name="Alfaro M."/>
            <person name="Sun H."/>
            <person name="Tritt A."/>
            <person name="Yoshinaga Y."/>
            <person name="Zwiers L.-H."/>
            <person name="Turgeon B."/>
            <person name="Goodwin S."/>
            <person name="Spatafora J."/>
            <person name="Crous P."/>
            <person name="Grigoriev I."/>
        </authorList>
    </citation>
    <scope>NUCLEOTIDE SEQUENCE</scope>
    <source>
        <strain evidence="1">ATCC 200398</strain>
    </source>
</reference>
<keyword evidence="2" id="KW-1185">Reference proteome</keyword>
<dbReference type="Proteomes" id="UP000799755">
    <property type="component" value="Unassembled WGS sequence"/>
</dbReference>
<name>A0ACB6R8N6_9PLEO</name>
<sequence length="122" mass="13564">MISHLSLSVVGDLLAVTEGLKEEGRGKREGGRESRVYSPSYNLAERLVREEDDEKVGRVEEDQDYIPASDRHGIVDSTDSTESKPRLSGFMLMYEAQVIWPPNRSGEAILARSRTSGLTIIV</sequence>
<comment type="caution">
    <text evidence="1">The sequence shown here is derived from an EMBL/GenBank/DDBJ whole genome shotgun (WGS) entry which is preliminary data.</text>
</comment>
<dbReference type="EMBL" id="MU003495">
    <property type="protein sequence ID" value="KAF2475614.1"/>
    <property type="molecule type" value="Genomic_DNA"/>
</dbReference>
<organism evidence="1 2">
    <name type="scientific">Lindgomyces ingoldianus</name>
    <dbReference type="NCBI Taxonomy" id="673940"/>
    <lineage>
        <taxon>Eukaryota</taxon>
        <taxon>Fungi</taxon>
        <taxon>Dikarya</taxon>
        <taxon>Ascomycota</taxon>
        <taxon>Pezizomycotina</taxon>
        <taxon>Dothideomycetes</taxon>
        <taxon>Pleosporomycetidae</taxon>
        <taxon>Pleosporales</taxon>
        <taxon>Lindgomycetaceae</taxon>
        <taxon>Lindgomyces</taxon>
    </lineage>
</organism>
<evidence type="ECO:0000313" key="2">
    <source>
        <dbReference type="Proteomes" id="UP000799755"/>
    </source>
</evidence>
<proteinExistence type="predicted"/>
<evidence type="ECO:0000313" key="1">
    <source>
        <dbReference type="EMBL" id="KAF2475614.1"/>
    </source>
</evidence>
<gene>
    <name evidence="1" type="ORF">BDR25DRAFT_349896</name>
</gene>
<protein>
    <submittedName>
        <fullName evidence="1">Uncharacterized protein</fullName>
    </submittedName>
</protein>